<evidence type="ECO:0000259" key="5">
    <source>
        <dbReference type="Pfam" id="PF02872"/>
    </source>
</evidence>
<sequence>MDHAPRTFRALRRRPSALIAAVTAGLALCLAAPSAAGAAPSPTVPVQLLSITDLHGYFGEYTTTVPGARAGEPAQQVGGGAYLTTHLERLSAGKRNSVLFSAGDDFTGWPNETGWFWNEPTIEYLNSIGMDFSTVGNHEMDRGYTFLRHMIDGTCEGRPDRDLCFTDSTGRRFRGADFGYYSGSMVNERTGKPALPPYHVKYVDDGRGGKIPVGFVFATTARASEEQMSYTPKGFDFRDETDTVNKYAALLREQGVRAIVAVMHEGFSQKAGAGYNECVDPSGPVVDFNARITPDVDAIVTGHWHALVNCMLRDPAGNPRPVVEAANHGRLINEMNLQLDPRTGEVLRDRTTSVNHANTKDVTPDPETLRIADYWRRQAAARGDTPVATVTADLTRAPGDSAESTMYNATADAFHWAANRDGRADLAVAMPGILRRDVRYAADPANPADAPGRVLFSELALGTVYDSGIGVGLVRGDISGAQLDALLESQWQQAADGSVKYRQMAVSGNVRYTYDTTKPVGRRVAAVRIGDRPVNPHATYRIATLANNFFAKNATPGFTALFEAKKQDRSLYNGGDALWRYLEKKSPASPPALGRATPVSESRSGT</sequence>
<dbReference type="PRINTS" id="PR01607">
    <property type="entry name" value="APYRASEFAMLY"/>
</dbReference>
<keyword evidence="2" id="KW-0547">Nucleotide-binding</keyword>
<comment type="similarity">
    <text evidence="2">Belongs to the 5'-nucleotidase family.</text>
</comment>
<keyword evidence="1 2" id="KW-0732">Signal</keyword>
<feature type="region of interest" description="Disordered" evidence="3">
    <location>
        <begin position="586"/>
        <end position="606"/>
    </location>
</feature>
<evidence type="ECO:0000256" key="1">
    <source>
        <dbReference type="ARBA" id="ARBA00022729"/>
    </source>
</evidence>
<accession>A0ABP5WQM0</accession>
<evidence type="ECO:0000259" key="4">
    <source>
        <dbReference type="Pfam" id="PF00149"/>
    </source>
</evidence>
<dbReference type="InterPro" id="IPR029052">
    <property type="entry name" value="Metallo-depent_PP-like"/>
</dbReference>
<dbReference type="Pfam" id="PF02872">
    <property type="entry name" value="5_nucleotid_C"/>
    <property type="match status" value="1"/>
</dbReference>
<dbReference type="PANTHER" id="PTHR11575:SF24">
    <property type="entry name" value="5'-NUCLEOTIDASE"/>
    <property type="match status" value="1"/>
</dbReference>
<name>A0ABP5WQM0_9ACTN</name>
<feature type="domain" description="Calcineurin-like phosphoesterase" evidence="4">
    <location>
        <begin position="49"/>
        <end position="306"/>
    </location>
</feature>
<keyword evidence="7" id="KW-1185">Reference proteome</keyword>
<organism evidence="6 7">
    <name type="scientific">Actinomadura vinacea</name>
    <dbReference type="NCBI Taxonomy" id="115336"/>
    <lineage>
        <taxon>Bacteria</taxon>
        <taxon>Bacillati</taxon>
        <taxon>Actinomycetota</taxon>
        <taxon>Actinomycetes</taxon>
        <taxon>Streptosporangiales</taxon>
        <taxon>Thermomonosporaceae</taxon>
        <taxon>Actinomadura</taxon>
    </lineage>
</organism>
<keyword evidence="2" id="KW-0378">Hydrolase</keyword>
<feature type="domain" description="5'-Nucleotidase C-terminal" evidence="5">
    <location>
        <begin position="387"/>
        <end position="554"/>
    </location>
</feature>
<dbReference type="Gene3D" id="3.90.780.10">
    <property type="entry name" value="5'-Nucleotidase, C-terminal domain"/>
    <property type="match status" value="1"/>
</dbReference>
<proteinExistence type="inferred from homology"/>
<dbReference type="EMBL" id="BAAARW010000020">
    <property type="protein sequence ID" value="GAA2431662.1"/>
    <property type="molecule type" value="Genomic_DNA"/>
</dbReference>
<dbReference type="PANTHER" id="PTHR11575">
    <property type="entry name" value="5'-NUCLEOTIDASE-RELATED"/>
    <property type="match status" value="1"/>
</dbReference>
<evidence type="ECO:0000313" key="7">
    <source>
        <dbReference type="Proteomes" id="UP001501231"/>
    </source>
</evidence>
<reference evidence="7" key="1">
    <citation type="journal article" date="2019" name="Int. J. Syst. Evol. Microbiol.">
        <title>The Global Catalogue of Microorganisms (GCM) 10K type strain sequencing project: providing services to taxonomists for standard genome sequencing and annotation.</title>
        <authorList>
            <consortium name="The Broad Institute Genomics Platform"/>
            <consortium name="The Broad Institute Genome Sequencing Center for Infectious Disease"/>
            <person name="Wu L."/>
            <person name="Ma J."/>
        </authorList>
    </citation>
    <scope>NUCLEOTIDE SEQUENCE [LARGE SCALE GENOMIC DNA]</scope>
    <source>
        <strain evidence="7">JCM 3325</strain>
    </source>
</reference>
<dbReference type="RefSeq" id="WP_344592287.1">
    <property type="nucleotide sequence ID" value="NZ_BAAARW010000020.1"/>
</dbReference>
<dbReference type="SUPFAM" id="SSF55816">
    <property type="entry name" value="5'-nucleotidase (syn. UDP-sugar hydrolase), C-terminal domain"/>
    <property type="match status" value="1"/>
</dbReference>
<dbReference type="Pfam" id="PF00149">
    <property type="entry name" value="Metallophos"/>
    <property type="match status" value="1"/>
</dbReference>
<feature type="chain" id="PRO_5044966032" evidence="2">
    <location>
        <begin position="39"/>
        <end position="606"/>
    </location>
</feature>
<dbReference type="SUPFAM" id="SSF56300">
    <property type="entry name" value="Metallo-dependent phosphatases"/>
    <property type="match status" value="1"/>
</dbReference>
<dbReference type="InterPro" id="IPR004843">
    <property type="entry name" value="Calcineurin-like_PHP"/>
</dbReference>
<dbReference type="InterPro" id="IPR036907">
    <property type="entry name" value="5'-Nucleotdase_C_sf"/>
</dbReference>
<dbReference type="InterPro" id="IPR008334">
    <property type="entry name" value="5'-Nucleotdase_C"/>
</dbReference>
<evidence type="ECO:0000256" key="2">
    <source>
        <dbReference type="RuleBase" id="RU362119"/>
    </source>
</evidence>
<dbReference type="Gene3D" id="3.60.21.10">
    <property type="match status" value="1"/>
</dbReference>
<dbReference type="Proteomes" id="UP001501231">
    <property type="component" value="Unassembled WGS sequence"/>
</dbReference>
<feature type="signal peptide" evidence="2">
    <location>
        <begin position="1"/>
        <end position="38"/>
    </location>
</feature>
<gene>
    <name evidence="6" type="ORF">GCM10010191_51860</name>
</gene>
<evidence type="ECO:0000313" key="6">
    <source>
        <dbReference type="EMBL" id="GAA2431662.1"/>
    </source>
</evidence>
<protein>
    <submittedName>
        <fullName evidence="6">Bifunctional metallophosphatase/5'-nucleotidase</fullName>
    </submittedName>
</protein>
<dbReference type="InterPro" id="IPR006179">
    <property type="entry name" value="5_nucleotidase/apyrase"/>
</dbReference>
<comment type="caution">
    <text evidence="6">The sequence shown here is derived from an EMBL/GenBank/DDBJ whole genome shotgun (WGS) entry which is preliminary data.</text>
</comment>
<evidence type="ECO:0000256" key="3">
    <source>
        <dbReference type="SAM" id="MobiDB-lite"/>
    </source>
</evidence>